<accession>A0A0F8ZJT0</accession>
<dbReference type="AlphaFoldDB" id="A0A0F8ZJT0"/>
<name>A0A0F8ZJT0_9ZZZZ</name>
<protein>
    <submittedName>
        <fullName evidence="1">Uncharacterized protein</fullName>
    </submittedName>
</protein>
<gene>
    <name evidence="1" type="ORF">LCGC14_2686730</name>
</gene>
<evidence type="ECO:0000313" key="1">
    <source>
        <dbReference type="EMBL" id="KKK94052.1"/>
    </source>
</evidence>
<proteinExistence type="predicted"/>
<sequence length="75" mass="7843">MAVGNVIQVSAEAYPFKEFIMAVWPANGEVDWNTKMLATLAIGHATDGTHNQAGLTAQVVGTVDVALIACDVAMP</sequence>
<organism evidence="1">
    <name type="scientific">marine sediment metagenome</name>
    <dbReference type="NCBI Taxonomy" id="412755"/>
    <lineage>
        <taxon>unclassified sequences</taxon>
        <taxon>metagenomes</taxon>
        <taxon>ecological metagenomes</taxon>
    </lineage>
</organism>
<feature type="non-terminal residue" evidence="1">
    <location>
        <position position="75"/>
    </location>
</feature>
<comment type="caution">
    <text evidence="1">The sequence shown here is derived from an EMBL/GenBank/DDBJ whole genome shotgun (WGS) entry which is preliminary data.</text>
</comment>
<dbReference type="EMBL" id="LAZR01047512">
    <property type="protein sequence ID" value="KKK94052.1"/>
    <property type="molecule type" value="Genomic_DNA"/>
</dbReference>
<reference evidence="1" key="1">
    <citation type="journal article" date="2015" name="Nature">
        <title>Complex archaea that bridge the gap between prokaryotes and eukaryotes.</title>
        <authorList>
            <person name="Spang A."/>
            <person name="Saw J.H."/>
            <person name="Jorgensen S.L."/>
            <person name="Zaremba-Niedzwiedzka K."/>
            <person name="Martijn J."/>
            <person name="Lind A.E."/>
            <person name="van Eijk R."/>
            <person name="Schleper C."/>
            <person name="Guy L."/>
            <person name="Ettema T.J."/>
        </authorList>
    </citation>
    <scope>NUCLEOTIDE SEQUENCE</scope>
</reference>